<feature type="domain" description="C2H2-type" evidence="3">
    <location>
        <begin position="21"/>
        <end position="44"/>
    </location>
</feature>
<feature type="compositionally biased region" description="Polar residues" evidence="2">
    <location>
        <begin position="90"/>
        <end position="104"/>
    </location>
</feature>
<reference evidence="5" key="1">
    <citation type="submission" date="2014-01" db="EMBL/GenBank/DDBJ databases">
        <title>The Genome Sequence of Anopheles farauti FAR1 (V2).</title>
        <authorList>
            <consortium name="The Broad Institute Genomics Platform"/>
            <person name="Neafsey D.E."/>
            <person name="Besansky N."/>
            <person name="Howell P."/>
            <person name="Walton C."/>
            <person name="Young S.K."/>
            <person name="Zeng Q."/>
            <person name="Gargeya S."/>
            <person name="Fitzgerald M."/>
            <person name="Haas B."/>
            <person name="Abouelleil A."/>
            <person name="Allen A.W."/>
            <person name="Alvarado L."/>
            <person name="Arachchi H.M."/>
            <person name="Berlin A.M."/>
            <person name="Chapman S.B."/>
            <person name="Gainer-Dewar J."/>
            <person name="Goldberg J."/>
            <person name="Griggs A."/>
            <person name="Gujja S."/>
            <person name="Hansen M."/>
            <person name="Howarth C."/>
            <person name="Imamovic A."/>
            <person name="Ireland A."/>
            <person name="Larimer J."/>
            <person name="McCowan C."/>
            <person name="Murphy C."/>
            <person name="Pearson M."/>
            <person name="Poon T.W."/>
            <person name="Priest M."/>
            <person name="Roberts A."/>
            <person name="Saif S."/>
            <person name="Shea T."/>
            <person name="Sisk P."/>
            <person name="Sykes S."/>
            <person name="Wortman J."/>
            <person name="Nusbaum C."/>
            <person name="Birren B."/>
        </authorList>
    </citation>
    <scope>NUCLEOTIDE SEQUENCE [LARGE SCALE GENOMIC DNA]</scope>
    <source>
        <strain evidence="5">FAR1</strain>
    </source>
</reference>
<dbReference type="EMBL" id="AXCN02001406">
    <property type="status" value="NOT_ANNOTATED_CDS"/>
    <property type="molecule type" value="Genomic_DNA"/>
</dbReference>
<feature type="domain" description="C2H2-type" evidence="3">
    <location>
        <begin position="51"/>
        <end position="79"/>
    </location>
</feature>
<dbReference type="InterPro" id="IPR013087">
    <property type="entry name" value="Znf_C2H2_type"/>
</dbReference>
<dbReference type="SUPFAM" id="SSF57667">
    <property type="entry name" value="beta-beta-alpha zinc fingers"/>
    <property type="match status" value="1"/>
</dbReference>
<evidence type="ECO:0000313" key="4">
    <source>
        <dbReference type="EnsemblMetazoa" id="AFAF019450-PA"/>
    </source>
</evidence>
<proteinExistence type="predicted"/>
<dbReference type="EnsemblMetazoa" id="AFAF019450-RA">
    <property type="protein sequence ID" value="AFAF019450-PA"/>
    <property type="gene ID" value="AFAF019450"/>
</dbReference>
<feature type="region of interest" description="Disordered" evidence="2">
    <location>
        <begin position="71"/>
        <end position="129"/>
    </location>
</feature>
<keyword evidence="1" id="KW-0862">Zinc</keyword>
<dbReference type="PROSITE" id="PS50157">
    <property type="entry name" value="ZINC_FINGER_C2H2_2"/>
    <property type="match status" value="2"/>
</dbReference>
<keyword evidence="1" id="KW-0479">Metal-binding</keyword>
<organism evidence="4 5">
    <name type="scientific">Anopheles farauti</name>
    <dbReference type="NCBI Taxonomy" id="69004"/>
    <lineage>
        <taxon>Eukaryota</taxon>
        <taxon>Metazoa</taxon>
        <taxon>Ecdysozoa</taxon>
        <taxon>Arthropoda</taxon>
        <taxon>Hexapoda</taxon>
        <taxon>Insecta</taxon>
        <taxon>Pterygota</taxon>
        <taxon>Neoptera</taxon>
        <taxon>Endopterygota</taxon>
        <taxon>Diptera</taxon>
        <taxon>Nematocera</taxon>
        <taxon>Culicoidea</taxon>
        <taxon>Culicidae</taxon>
        <taxon>Anophelinae</taxon>
        <taxon>Anopheles</taxon>
    </lineage>
</organism>
<dbReference type="AlphaFoldDB" id="A0A182QYI9"/>
<dbReference type="VEuPathDB" id="VectorBase:AFAF019450"/>
<feature type="compositionally biased region" description="Polar residues" evidence="2">
    <location>
        <begin position="111"/>
        <end position="129"/>
    </location>
</feature>
<name>A0A182QYI9_9DIPT</name>
<evidence type="ECO:0000256" key="2">
    <source>
        <dbReference type="SAM" id="MobiDB-lite"/>
    </source>
</evidence>
<evidence type="ECO:0000313" key="5">
    <source>
        <dbReference type="Proteomes" id="UP000075886"/>
    </source>
</evidence>
<evidence type="ECO:0000259" key="3">
    <source>
        <dbReference type="PROSITE" id="PS50157"/>
    </source>
</evidence>
<dbReference type="GO" id="GO:0008270">
    <property type="term" value="F:zinc ion binding"/>
    <property type="evidence" value="ECO:0007669"/>
    <property type="project" value="UniProtKB-KW"/>
</dbReference>
<protein>
    <recommendedName>
        <fullName evidence="3">C2H2-type domain-containing protein</fullName>
    </recommendedName>
</protein>
<evidence type="ECO:0000256" key="1">
    <source>
        <dbReference type="PROSITE-ProRule" id="PRU00042"/>
    </source>
</evidence>
<sequence>MQWRTSVSVGKLELVPDEKLHKCPECRRTFCSMNAMKRHRQSKHVTLMDSYVCALCSACFKTKWSLSTHKSKYHRGQNTSTGGTVVLGDTTASKPSAGTGTGADSSKRQAGATTMVTRIKTRATSTEGA</sequence>
<accession>A0A182QYI9</accession>
<keyword evidence="5" id="KW-1185">Reference proteome</keyword>
<dbReference type="EMBL" id="AXCN02001405">
    <property type="status" value="NOT_ANNOTATED_CDS"/>
    <property type="molecule type" value="Genomic_DNA"/>
</dbReference>
<dbReference type="Proteomes" id="UP000075886">
    <property type="component" value="Unassembled WGS sequence"/>
</dbReference>
<dbReference type="SMART" id="SM00355">
    <property type="entry name" value="ZnF_C2H2"/>
    <property type="match status" value="2"/>
</dbReference>
<reference evidence="4" key="2">
    <citation type="submission" date="2020-05" db="UniProtKB">
        <authorList>
            <consortium name="EnsemblMetazoa"/>
        </authorList>
    </citation>
    <scope>IDENTIFICATION</scope>
    <source>
        <strain evidence="4">FAR1</strain>
    </source>
</reference>
<dbReference type="InterPro" id="IPR036236">
    <property type="entry name" value="Znf_C2H2_sf"/>
</dbReference>
<dbReference type="Gene3D" id="3.30.160.60">
    <property type="entry name" value="Classic Zinc Finger"/>
    <property type="match status" value="1"/>
</dbReference>
<dbReference type="PROSITE" id="PS00028">
    <property type="entry name" value="ZINC_FINGER_C2H2_1"/>
    <property type="match status" value="2"/>
</dbReference>
<keyword evidence="1" id="KW-0863">Zinc-finger</keyword>